<reference evidence="2 3" key="1">
    <citation type="submission" date="2014-04" db="EMBL/GenBank/DDBJ databases">
        <authorList>
            <consortium name="DOE Joint Genome Institute"/>
            <person name="Kuo A."/>
            <person name="Zuccaro A."/>
            <person name="Kohler A."/>
            <person name="Nagy L.G."/>
            <person name="Floudas D."/>
            <person name="Copeland A."/>
            <person name="Barry K.W."/>
            <person name="Cichocki N."/>
            <person name="Veneault-Fourrey C."/>
            <person name="LaButti K."/>
            <person name="Lindquist E.A."/>
            <person name="Lipzen A."/>
            <person name="Lundell T."/>
            <person name="Morin E."/>
            <person name="Murat C."/>
            <person name="Sun H."/>
            <person name="Tunlid A."/>
            <person name="Henrissat B."/>
            <person name="Grigoriev I.V."/>
            <person name="Hibbett D.S."/>
            <person name="Martin F."/>
            <person name="Nordberg H.P."/>
            <person name="Cantor M.N."/>
            <person name="Hua S.X."/>
        </authorList>
    </citation>
    <scope>NUCLEOTIDE SEQUENCE [LARGE SCALE GENOMIC DNA]</scope>
    <source>
        <strain evidence="2 3">MAFF 305830</strain>
    </source>
</reference>
<name>A0A0C3BMS9_SERVB</name>
<organism evidence="2 3">
    <name type="scientific">Serendipita vermifera MAFF 305830</name>
    <dbReference type="NCBI Taxonomy" id="933852"/>
    <lineage>
        <taxon>Eukaryota</taxon>
        <taxon>Fungi</taxon>
        <taxon>Dikarya</taxon>
        <taxon>Basidiomycota</taxon>
        <taxon>Agaricomycotina</taxon>
        <taxon>Agaricomycetes</taxon>
        <taxon>Sebacinales</taxon>
        <taxon>Serendipitaceae</taxon>
        <taxon>Serendipita</taxon>
    </lineage>
</organism>
<feature type="compositionally biased region" description="Basic and acidic residues" evidence="1">
    <location>
        <begin position="706"/>
        <end position="717"/>
    </location>
</feature>
<feature type="compositionally biased region" description="Polar residues" evidence="1">
    <location>
        <begin position="718"/>
        <end position="730"/>
    </location>
</feature>
<feature type="region of interest" description="Disordered" evidence="1">
    <location>
        <begin position="347"/>
        <end position="381"/>
    </location>
</feature>
<dbReference type="STRING" id="933852.A0A0C3BMS9"/>
<proteinExistence type="predicted"/>
<feature type="region of interest" description="Disordered" evidence="1">
    <location>
        <begin position="118"/>
        <end position="198"/>
    </location>
</feature>
<evidence type="ECO:0000256" key="1">
    <source>
        <dbReference type="SAM" id="MobiDB-lite"/>
    </source>
</evidence>
<dbReference type="Proteomes" id="UP000054097">
    <property type="component" value="Unassembled WGS sequence"/>
</dbReference>
<gene>
    <name evidence="2" type="ORF">M408DRAFT_19712</name>
</gene>
<dbReference type="OrthoDB" id="2537141at2759"/>
<feature type="compositionally biased region" description="Polar residues" evidence="1">
    <location>
        <begin position="368"/>
        <end position="381"/>
    </location>
</feature>
<feature type="region of interest" description="Disordered" evidence="1">
    <location>
        <begin position="245"/>
        <end position="333"/>
    </location>
</feature>
<dbReference type="EMBL" id="KN824278">
    <property type="protein sequence ID" value="KIM33414.1"/>
    <property type="molecule type" value="Genomic_DNA"/>
</dbReference>
<evidence type="ECO:0000313" key="2">
    <source>
        <dbReference type="EMBL" id="KIM33414.1"/>
    </source>
</evidence>
<keyword evidence="3" id="KW-1185">Reference proteome</keyword>
<feature type="region of interest" description="Disordered" evidence="1">
    <location>
        <begin position="706"/>
        <end position="730"/>
    </location>
</feature>
<reference evidence="3" key="2">
    <citation type="submission" date="2015-01" db="EMBL/GenBank/DDBJ databases">
        <title>Evolutionary Origins and Diversification of the Mycorrhizal Mutualists.</title>
        <authorList>
            <consortium name="DOE Joint Genome Institute"/>
            <consortium name="Mycorrhizal Genomics Consortium"/>
            <person name="Kohler A."/>
            <person name="Kuo A."/>
            <person name="Nagy L.G."/>
            <person name="Floudas D."/>
            <person name="Copeland A."/>
            <person name="Barry K.W."/>
            <person name="Cichocki N."/>
            <person name="Veneault-Fourrey C."/>
            <person name="LaButti K."/>
            <person name="Lindquist E.A."/>
            <person name="Lipzen A."/>
            <person name="Lundell T."/>
            <person name="Morin E."/>
            <person name="Murat C."/>
            <person name="Riley R."/>
            <person name="Ohm R."/>
            <person name="Sun H."/>
            <person name="Tunlid A."/>
            <person name="Henrissat B."/>
            <person name="Grigoriev I.V."/>
            <person name="Hibbett D.S."/>
            <person name="Martin F."/>
        </authorList>
    </citation>
    <scope>NUCLEOTIDE SEQUENCE [LARGE SCALE GENOMIC DNA]</scope>
    <source>
        <strain evidence="3">MAFF 305830</strain>
    </source>
</reference>
<feature type="region of interest" description="Disordered" evidence="1">
    <location>
        <begin position="41"/>
        <end position="70"/>
    </location>
</feature>
<feature type="compositionally biased region" description="Polar residues" evidence="1">
    <location>
        <begin position="44"/>
        <end position="57"/>
    </location>
</feature>
<dbReference type="HOGENOM" id="CLU_373040_0_0_1"/>
<protein>
    <submittedName>
        <fullName evidence="2">Uncharacterized protein</fullName>
    </submittedName>
</protein>
<accession>A0A0C3BMS9</accession>
<dbReference type="AlphaFoldDB" id="A0A0C3BMS9"/>
<sequence>MSPSSGTRPLLTLENLQSLPQATTSLEAFVNEQRRNAALYASEAASSIQEPRTTATMPSKPGRTSGPMTQTSPLLRSRLEMQQESVGASNTDATSRIQKKSHVKALFKGFKHVRQEAEHGYSAATNGAKRPRSPQGAEDEEHSARMTERRERRRARRDIIRPKPISPTNENLVEEGSDVEPASKRRKKLVEHDTEEELEELETELTIKKKRRGKVASGIALMETFTANNVKKSRLTLQARDSDKLFKQARSGKPVKIGTAAGDKENQRPIKVLKPSSLERGSKPKQGPPTPKRKAPQRHPKEPLVSPSRAIVTPVHSESPSCDSPEPRRVEPTNFVKKTDVNIRASTNEIDHDEEEHSYSDSWEIGSQLPSEGSSIRSSKSVNVLRSSDPTKVNDKHIQASPVFSEPVITTMATPWNLDAPGAAFGQFNFTTDLDSSHPLENETHDPAVARDSLAHVQSRFFFPPPVGAPGDSKSAGPVEEESRAVADGINRGSSRDAMLKQSPEIEFADVRQVHEQQAYMSMPLREPSPVNSLDLLLQENDADQALFGYTFITDVRLDHGGERVQEHSMEPMGEYEFYPHTDNQYSFNCSINGGPNVIWDQEGRGHLATHPITEMEDSHNYYHEDAIDNDLVTYYPEEDDAAYYPEEDDAVQAQEHSPWIDNADQEGVNDEYLQDIGQFESPVDMHADVLPFSVGRTLLLGLGNDEHPGRSFERSGSRTQSSSTYGQSVQEIEVRAARQLVHRW</sequence>
<evidence type="ECO:0000313" key="3">
    <source>
        <dbReference type="Proteomes" id="UP000054097"/>
    </source>
</evidence>